<evidence type="ECO:0000256" key="4">
    <source>
        <dbReference type="ARBA" id="ARBA00022723"/>
    </source>
</evidence>
<dbReference type="GO" id="GO:0046872">
    <property type="term" value="F:metal ion binding"/>
    <property type="evidence" value="ECO:0007669"/>
    <property type="project" value="UniProtKB-KW"/>
</dbReference>
<dbReference type="GO" id="GO:0009061">
    <property type="term" value="P:anaerobic respiration"/>
    <property type="evidence" value="ECO:0007669"/>
    <property type="project" value="TreeGrafter"/>
</dbReference>
<protein>
    <recommendedName>
        <fullName evidence="11">Cytochrome c</fullName>
    </recommendedName>
</protein>
<evidence type="ECO:0000256" key="2">
    <source>
        <dbReference type="ARBA" id="ARBA00022448"/>
    </source>
</evidence>
<evidence type="ECO:0000256" key="1">
    <source>
        <dbReference type="ARBA" id="ARBA00004370"/>
    </source>
</evidence>
<keyword evidence="5" id="KW-0249">Electron transport</keyword>
<feature type="signal peptide" evidence="8">
    <location>
        <begin position="1"/>
        <end position="24"/>
    </location>
</feature>
<comment type="subcellular location">
    <subcellularLocation>
        <location evidence="1">Membrane</location>
    </subcellularLocation>
</comment>
<keyword evidence="8" id="KW-0732">Signal</keyword>
<evidence type="ECO:0000256" key="7">
    <source>
        <dbReference type="ARBA" id="ARBA00023136"/>
    </source>
</evidence>
<dbReference type="RefSeq" id="WP_011938897.1">
    <property type="nucleotide sequence ID" value="NC_009483.1"/>
</dbReference>
<dbReference type="SUPFAM" id="SSF48695">
    <property type="entry name" value="Multiheme cytochromes"/>
    <property type="match status" value="1"/>
</dbReference>
<keyword evidence="7" id="KW-0472">Membrane</keyword>
<dbReference type="PANTHER" id="PTHR30333">
    <property type="entry name" value="CYTOCHROME C-TYPE PROTEIN"/>
    <property type="match status" value="1"/>
</dbReference>
<keyword evidence="10" id="KW-1185">Reference proteome</keyword>
<keyword evidence="6" id="KW-0408">Iron</keyword>
<dbReference type="OrthoDB" id="9771829at2"/>
<dbReference type="GO" id="GO:0009055">
    <property type="term" value="F:electron transfer activity"/>
    <property type="evidence" value="ECO:0007669"/>
    <property type="project" value="TreeGrafter"/>
</dbReference>
<evidence type="ECO:0000256" key="6">
    <source>
        <dbReference type="ARBA" id="ARBA00023004"/>
    </source>
</evidence>
<proteinExistence type="predicted"/>
<sequence>MNRLKLSTFLVAAVLAAGVPAAQATPFHAGGTGNCDGCHGPNFTAGSYSTLRGVDPGSTCLRCHGAARPTEHQIATHPVPPKGIPPVSLTPGGDFAYLRKNYFWGDSNGKRGISPGERHGHNIVAAAYGYSRDTALLGSPGGSYPADALSCISCHDPHGNYRVLDRYGTVSSEGNPIGEAGSYGAAATSASSVGTYRLLAGKGYQTKSAGHVFSYDPPMAVSPTSYNRSEASSDTRVAYGKGVSKWCANCHEGFLSGTSHIHPADVELGVAIAATYNNYVKSGDLTGIRATAYTSLVPFQSGEVTDPQQLSAELTSTAGPNPDDRITCLTCHRAHASGWDSIGRWNMKGDFLTVAGAYPGIDTNGTGNYGENSTGKLRTEYQAAMYGRDASGFATFQRQLCDKCHAKD</sequence>
<dbReference type="InterPro" id="IPR036280">
    <property type="entry name" value="Multihaem_cyt_sf"/>
</dbReference>
<name>A5GFI9_GEOUR</name>
<dbReference type="InterPro" id="IPR051174">
    <property type="entry name" value="Cytochrome_c-type_ET"/>
</dbReference>
<keyword evidence="4" id="KW-0479">Metal-binding</keyword>
<reference evidence="9 10" key="1">
    <citation type="submission" date="2007-05" db="EMBL/GenBank/DDBJ databases">
        <title>Complete sequence of Geobacter uraniireducens Rf4.</title>
        <authorList>
            <consortium name="US DOE Joint Genome Institute"/>
            <person name="Copeland A."/>
            <person name="Lucas S."/>
            <person name="Lapidus A."/>
            <person name="Barry K."/>
            <person name="Detter J.C."/>
            <person name="Glavina del Rio T."/>
            <person name="Hammon N."/>
            <person name="Israni S."/>
            <person name="Dalin E."/>
            <person name="Tice H."/>
            <person name="Pitluck S."/>
            <person name="Chertkov O."/>
            <person name="Brettin T."/>
            <person name="Bruce D."/>
            <person name="Han C."/>
            <person name="Schmutz J."/>
            <person name="Larimer F."/>
            <person name="Land M."/>
            <person name="Hauser L."/>
            <person name="Kyrpides N."/>
            <person name="Mikhailova N."/>
            <person name="Shelobolina E."/>
            <person name="Aklujkar M."/>
            <person name="Lovley D."/>
            <person name="Richardson P."/>
        </authorList>
    </citation>
    <scope>NUCLEOTIDE SEQUENCE [LARGE SCALE GENOMIC DNA]</scope>
    <source>
        <strain evidence="9 10">Rf4</strain>
    </source>
</reference>
<gene>
    <name evidence="9" type="ordered locus">Gura_2004</name>
</gene>
<dbReference type="KEGG" id="gur:Gura_2004"/>
<dbReference type="Proteomes" id="UP000006695">
    <property type="component" value="Chromosome"/>
</dbReference>
<dbReference type="EMBL" id="CP000698">
    <property type="protein sequence ID" value="ABQ26194.1"/>
    <property type="molecule type" value="Genomic_DNA"/>
</dbReference>
<evidence type="ECO:0008006" key="11">
    <source>
        <dbReference type="Google" id="ProtNLM"/>
    </source>
</evidence>
<dbReference type="CDD" id="cd21555">
    <property type="entry name" value="OmcS-like"/>
    <property type="match status" value="1"/>
</dbReference>
<keyword evidence="3" id="KW-0349">Heme</keyword>
<dbReference type="STRING" id="351605.Gura_2004"/>
<evidence type="ECO:0000313" key="9">
    <source>
        <dbReference type="EMBL" id="ABQ26194.1"/>
    </source>
</evidence>
<organism evidence="9 10">
    <name type="scientific">Geotalea uraniireducens (strain Rf4)</name>
    <name type="common">Geobacter uraniireducens</name>
    <dbReference type="NCBI Taxonomy" id="351605"/>
    <lineage>
        <taxon>Bacteria</taxon>
        <taxon>Pseudomonadati</taxon>
        <taxon>Thermodesulfobacteriota</taxon>
        <taxon>Desulfuromonadia</taxon>
        <taxon>Geobacterales</taxon>
        <taxon>Geobacteraceae</taxon>
        <taxon>Geotalea</taxon>
    </lineage>
</organism>
<dbReference type="PANTHER" id="PTHR30333:SF1">
    <property type="entry name" value="CYTOCHROME C-TYPE PROTEIN NAPC"/>
    <property type="match status" value="1"/>
</dbReference>
<accession>A5GFI9</accession>
<evidence type="ECO:0000313" key="10">
    <source>
        <dbReference type="Proteomes" id="UP000006695"/>
    </source>
</evidence>
<evidence type="ECO:0000256" key="3">
    <source>
        <dbReference type="ARBA" id="ARBA00022617"/>
    </source>
</evidence>
<dbReference type="AlphaFoldDB" id="A5GFI9"/>
<evidence type="ECO:0000256" key="8">
    <source>
        <dbReference type="SAM" id="SignalP"/>
    </source>
</evidence>
<evidence type="ECO:0000256" key="5">
    <source>
        <dbReference type="ARBA" id="ARBA00022982"/>
    </source>
</evidence>
<keyword evidence="2" id="KW-0813">Transport</keyword>
<feature type="chain" id="PRO_5002683464" description="Cytochrome c" evidence="8">
    <location>
        <begin position="25"/>
        <end position="408"/>
    </location>
</feature>
<dbReference type="HOGENOM" id="CLU_627971_0_0_7"/>
<dbReference type="GO" id="GO:0016020">
    <property type="term" value="C:membrane"/>
    <property type="evidence" value="ECO:0007669"/>
    <property type="project" value="UniProtKB-SubCell"/>
</dbReference>